<dbReference type="EMBL" id="JBBYHR010000002">
    <property type="protein sequence ID" value="MEL1243716.1"/>
    <property type="molecule type" value="Genomic_DNA"/>
</dbReference>
<name>A0ABU9HUN8_9FLAO</name>
<evidence type="ECO:0000313" key="3">
    <source>
        <dbReference type="Proteomes" id="UP001464555"/>
    </source>
</evidence>
<sequence>MTYDKIDWHSRNNFPPELHPENGGTHIGMFLAWMINNDLIGALHTESPVRLIEKVKDRLMTGRDFLIKECDSKFWPEDLNEEGNLFANFYYSDENGYRQYIDDYTEVFNKYGTLYHVEDNRENYDLIAPIITKRYSEWKNR</sequence>
<evidence type="ECO:0000259" key="1">
    <source>
        <dbReference type="Pfam" id="PF25191"/>
    </source>
</evidence>
<evidence type="ECO:0000313" key="2">
    <source>
        <dbReference type="EMBL" id="MEL1243716.1"/>
    </source>
</evidence>
<accession>A0ABU9HUN8</accession>
<proteinExistence type="predicted"/>
<dbReference type="InterPro" id="IPR057154">
    <property type="entry name" value="DUF7832"/>
</dbReference>
<gene>
    <name evidence="2" type="ORF">AAEO56_05540</name>
</gene>
<dbReference type="Pfam" id="PF25191">
    <property type="entry name" value="DUF7832"/>
    <property type="match status" value="1"/>
</dbReference>
<dbReference type="RefSeq" id="WP_341696028.1">
    <property type="nucleotide sequence ID" value="NZ_JBBYHR010000002.1"/>
</dbReference>
<protein>
    <recommendedName>
        <fullName evidence="1">DUF7832 domain-containing protein</fullName>
    </recommendedName>
</protein>
<keyword evidence="3" id="KW-1185">Reference proteome</keyword>
<comment type="caution">
    <text evidence="2">The sequence shown here is derived from an EMBL/GenBank/DDBJ whole genome shotgun (WGS) entry which is preliminary data.</text>
</comment>
<feature type="domain" description="DUF7832" evidence="1">
    <location>
        <begin position="3"/>
        <end position="117"/>
    </location>
</feature>
<organism evidence="2 3">
    <name type="scientific">Flavobacterium arundinis</name>
    <dbReference type="NCBI Taxonomy" id="3139143"/>
    <lineage>
        <taxon>Bacteria</taxon>
        <taxon>Pseudomonadati</taxon>
        <taxon>Bacteroidota</taxon>
        <taxon>Flavobacteriia</taxon>
        <taxon>Flavobacteriales</taxon>
        <taxon>Flavobacteriaceae</taxon>
        <taxon>Flavobacterium</taxon>
    </lineage>
</organism>
<dbReference type="Proteomes" id="UP001464555">
    <property type="component" value="Unassembled WGS sequence"/>
</dbReference>
<reference evidence="2 3" key="1">
    <citation type="submission" date="2024-04" db="EMBL/GenBank/DDBJ databases">
        <title>Flavobacterium sp. DGU11 16S ribosomal RNA gene Genome sequencing and assembly.</title>
        <authorList>
            <person name="Park S."/>
        </authorList>
    </citation>
    <scope>NUCLEOTIDE SEQUENCE [LARGE SCALE GENOMIC DNA]</scope>
    <source>
        <strain evidence="2 3">DGU11</strain>
    </source>
</reference>